<dbReference type="AlphaFoldDB" id="A0A0F0KQK2"/>
<proteinExistence type="predicted"/>
<dbReference type="RefSeq" id="WP_045251167.1">
    <property type="nucleotide sequence ID" value="NZ_CP099706.1"/>
</dbReference>
<dbReference type="PATRIC" id="fig|582680.7.peg.2547"/>
<comment type="caution">
    <text evidence="2">The sequence shown here is derived from an EMBL/GenBank/DDBJ whole genome shotgun (WGS) entry which is preliminary data.</text>
</comment>
<protein>
    <submittedName>
        <fullName evidence="2">D-inositol-3-phosphate glycosyltransferase</fullName>
        <ecNumber evidence="2">2.4.1.250</ecNumber>
    </submittedName>
</protein>
<dbReference type="Pfam" id="PF13692">
    <property type="entry name" value="Glyco_trans_1_4"/>
    <property type="match status" value="1"/>
</dbReference>
<keyword evidence="2" id="KW-0328">Glycosyltransferase</keyword>
<dbReference type="PANTHER" id="PTHR12526">
    <property type="entry name" value="GLYCOSYLTRANSFERASE"/>
    <property type="match status" value="1"/>
</dbReference>
<dbReference type="OrthoDB" id="9771846at2"/>
<dbReference type="CDD" id="cd03801">
    <property type="entry name" value="GT4_PimA-like"/>
    <property type="match status" value="1"/>
</dbReference>
<dbReference type="Gene3D" id="3.40.50.2000">
    <property type="entry name" value="Glycogen Phosphorylase B"/>
    <property type="match status" value="1"/>
</dbReference>
<name>A0A0F0KQK2_9MICO</name>
<dbReference type="GO" id="GO:0102710">
    <property type="term" value="F:D-inositol-3-phosphate glycosyltransferase activity"/>
    <property type="evidence" value="ECO:0007669"/>
    <property type="project" value="UniProtKB-EC"/>
</dbReference>
<dbReference type="Proteomes" id="UP000033448">
    <property type="component" value="Unassembled WGS sequence"/>
</dbReference>
<keyword evidence="2" id="KW-0808">Transferase</keyword>
<evidence type="ECO:0000313" key="3">
    <source>
        <dbReference type="Proteomes" id="UP000033448"/>
    </source>
</evidence>
<dbReference type="EMBL" id="JYIT01000081">
    <property type="protein sequence ID" value="KJL21531.1"/>
    <property type="molecule type" value="Genomic_DNA"/>
</dbReference>
<sequence>MPDSPADPLGAQHVLIVSPDTLGRKMGGPAIRAWEMAKRLAAFAPVRLVSVKEATLAHEAFEVLSADDDELRRQVAWADVVIAQGEVFTLHPWLNETDVVIVADVYDPLHLEALESARDEGPEGRRFLVGYCVDMLSTQLRRADFVICASEKQRDFWLGHLGALGRISPDGYDDDHSLRNLIDVVPFGVSDDHPSQTRHGIRDAEDGIGPDDKVVLWGGGVYNWFDPLTLIRAVHQLTRRRPEVKLYFLGMTYPNPAVRESRMAVEAVRLADELGLTGTQVFFNTGWTDYDDRINFLLDADVGVSTHFDHIETAFSFRTRILDYLWAGLPIIATDGDAFAPMIRDNGLGRVVPAQDVGALVAALEEVLFEADGAALRENARAFGRTMSWDRSLRPLIEFCRSPRHAADFSAALGLPPDAHHLRHIEVLEAKILQLDDELNQTREQLSSARRQNGL</sequence>
<accession>A0A0F0KQK2</accession>
<dbReference type="SUPFAM" id="SSF53756">
    <property type="entry name" value="UDP-Glycosyltransferase/glycogen phosphorylase"/>
    <property type="match status" value="1"/>
</dbReference>
<keyword evidence="3" id="KW-1185">Reference proteome</keyword>
<dbReference type="EC" id="2.4.1.250" evidence="2"/>
<reference evidence="2 3" key="1">
    <citation type="submission" date="2015-02" db="EMBL/GenBank/DDBJ databases">
        <title>Draft genome sequences of ten Microbacterium spp. with emphasis on heavy metal contaminated environments.</title>
        <authorList>
            <person name="Corretto E."/>
        </authorList>
    </citation>
    <scope>NUCLEOTIDE SEQUENCE [LARGE SCALE GENOMIC DNA]</scope>
    <source>
        <strain evidence="2 3">DSM 23848</strain>
    </source>
</reference>
<dbReference type="PANTHER" id="PTHR12526:SF635">
    <property type="entry name" value="GLYCOSYL TRANSFERASE GROUP 1"/>
    <property type="match status" value="1"/>
</dbReference>
<evidence type="ECO:0000256" key="1">
    <source>
        <dbReference type="SAM" id="Coils"/>
    </source>
</evidence>
<keyword evidence="1" id="KW-0175">Coiled coil</keyword>
<feature type="coiled-coil region" evidence="1">
    <location>
        <begin position="425"/>
        <end position="452"/>
    </location>
</feature>
<evidence type="ECO:0000313" key="2">
    <source>
        <dbReference type="EMBL" id="KJL21531.1"/>
    </source>
</evidence>
<organism evidence="2 3">
    <name type="scientific">Microbacterium azadirachtae</name>
    <dbReference type="NCBI Taxonomy" id="582680"/>
    <lineage>
        <taxon>Bacteria</taxon>
        <taxon>Bacillati</taxon>
        <taxon>Actinomycetota</taxon>
        <taxon>Actinomycetes</taxon>
        <taxon>Micrococcales</taxon>
        <taxon>Microbacteriaceae</taxon>
        <taxon>Microbacterium</taxon>
    </lineage>
</organism>
<gene>
    <name evidence="2" type="primary">mshA</name>
    <name evidence="2" type="ORF">RL72_02492</name>
</gene>